<dbReference type="InterPro" id="IPR008969">
    <property type="entry name" value="CarboxyPept-like_regulatory"/>
</dbReference>
<evidence type="ECO:0000256" key="4">
    <source>
        <dbReference type="ARBA" id="ARBA00022692"/>
    </source>
</evidence>
<dbReference type="InterPro" id="IPR037066">
    <property type="entry name" value="Plug_dom_sf"/>
</dbReference>
<keyword evidence="7" id="KW-0732">Signal</keyword>
<evidence type="ECO:0000256" key="3">
    <source>
        <dbReference type="ARBA" id="ARBA00022452"/>
    </source>
</evidence>
<sequence length="1045" mass="117887">MRNKLLIFALLVLLAGGTAIAQINPEGKITGKVSDDQGNPLPGVTVEATSPKLVGKAATVTDATGTFRLLALPSGTYELVFTLPGFKTLVRKDIILQLSQTIVVNVTMEPAAIEEQVTVVGQSPLIDVKSTVKGAVLTKETFLSLPRGRNFESLITTVPGVSSEGIAGGISVDGASGAENMWYVDGTNVTEIHVGTRAQNVVLELVDELKVTASGYNAEFGGSMGGVVNVVTRSGGNTFHGDIIGFYENNKLWMQGKARDYLRQNPYDPTTLTYEYVNDDDLYFNGGKNRDPYYRMEGVFSLGGYIIKDRLWFFGSFNPIFSYTNYLRDFNSRQGPFYTFPQKNYNYNGSIKLTAAPITGLRLSASWVNNYSEYTGEVPSINGTSQSDLPYHLGGYKYPNWSAAFTADYSGSRNLLVSLRAGWHRQDMNQKYPPIAGPTYYFNYNNYYYQTDPFFQAHPNLLHYAGWTNSLYWLDYKKELREKISTNLDATYYMNLAGEHAWKAGVQFIYLHEDYDASPVAPRINIYWNRTGSFGRGTYGYYIIRHGYGSYPYGWLWNIHSNNWALYLQDSWTIANRLTLNFGVRTEYEYIPSFDPNFDVTPIKFDFADKLAPRFGLVYDVFGDSSLKVFGSFGIYYDVMKLYLAEGAFGGFKWKNSYFALNNPDWTLIAANFVNTGDFEDLADQAPGGNQYLGTIDFRYPSFDAVDPSMKPVSQMEISFGAEKKIFEDLSFSARAVYKHLIRTIEDIGAYEEVSPGNFAEVYMFANPGYGWARPQSQGGRLSDAYWPMPKAKRDYYGLNLALEKRFSNNWQGGINYTLSRVQGNYGGLASSDEAGRVSPNVERYFDYWFMPFKADGTELGGPLPHDRTHYIKAYGSYVFPFGLTVGVTAYARSGYPLSTRINLCNAYMWPNGYGDLGRLPWNVWADIYVEYTLRFAGKYGVGINLQVNNITNTKSITNKVFDLNRVGSRYYVYAPGTTTRVYFEDDMLAGTFKDYWYEYFSNRSLDLDGNTSTTSNPLDPHPAFGWWSSRFGTWSMRLGFKFTF</sequence>
<name>A0A3E2BPJ6_9BACT</name>
<dbReference type="SUPFAM" id="SSF56935">
    <property type="entry name" value="Porins"/>
    <property type="match status" value="1"/>
</dbReference>
<dbReference type="InterPro" id="IPR036942">
    <property type="entry name" value="Beta-barrel_TonB_sf"/>
</dbReference>
<dbReference type="AlphaFoldDB" id="A0A3E2BPJ6"/>
<feature type="domain" description="TonB-dependent transporter Oar-like beta-barrel" evidence="8">
    <location>
        <begin position="341"/>
        <end position="900"/>
    </location>
</feature>
<dbReference type="Pfam" id="PF13620">
    <property type="entry name" value="CarboxypepD_reg"/>
    <property type="match status" value="1"/>
</dbReference>
<organism evidence="9 10">
    <name type="scientific">Candidatus Saccharicenans subterraneus</name>
    <dbReference type="NCBI Taxonomy" id="2508984"/>
    <lineage>
        <taxon>Bacteria</taxon>
        <taxon>Candidatus Aminicenantota</taxon>
        <taxon>Candidatus Aminicenantia</taxon>
        <taxon>Candidatus Aminicenantales</taxon>
        <taxon>Candidatus Saccharicenantaceae</taxon>
        <taxon>Candidatus Saccharicenans</taxon>
    </lineage>
</organism>
<dbReference type="InterPro" id="IPR057601">
    <property type="entry name" value="Oar-like_b-barrel"/>
</dbReference>
<evidence type="ECO:0000313" key="9">
    <source>
        <dbReference type="EMBL" id="RFT16690.1"/>
    </source>
</evidence>
<evidence type="ECO:0000256" key="1">
    <source>
        <dbReference type="ARBA" id="ARBA00004571"/>
    </source>
</evidence>
<dbReference type="GO" id="GO:0015344">
    <property type="term" value="F:siderophore uptake transmembrane transporter activity"/>
    <property type="evidence" value="ECO:0007669"/>
    <property type="project" value="TreeGrafter"/>
</dbReference>
<keyword evidence="3" id="KW-1134">Transmembrane beta strand</keyword>
<dbReference type="Pfam" id="PF25183">
    <property type="entry name" value="OMP_b-brl_4"/>
    <property type="match status" value="1"/>
</dbReference>
<keyword evidence="5" id="KW-0472">Membrane</keyword>
<dbReference type="SUPFAM" id="SSF49464">
    <property type="entry name" value="Carboxypeptidase regulatory domain-like"/>
    <property type="match status" value="1"/>
</dbReference>
<keyword evidence="2" id="KW-0813">Transport</keyword>
<dbReference type="GO" id="GO:0044718">
    <property type="term" value="P:siderophore transmembrane transport"/>
    <property type="evidence" value="ECO:0007669"/>
    <property type="project" value="TreeGrafter"/>
</dbReference>
<evidence type="ECO:0000259" key="8">
    <source>
        <dbReference type="Pfam" id="PF25183"/>
    </source>
</evidence>
<dbReference type="Gene3D" id="2.60.40.1120">
    <property type="entry name" value="Carboxypeptidase-like, regulatory domain"/>
    <property type="match status" value="1"/>
</dbReference>
<keyword evidence="6" id="KW-0998">Cell outer membrane</keyword>
<dbReference type="Proteomes" id="UP000257323">
    <property type="component" value="Unassembled WGS sequence"/>
</dbReference>
<feature type="chain" id="PRO_5017710092" evidence="7">
    <location>
        <begin position="22"/>
        <end position="1045"/>
    </location>
</feature>
<feature type="signal peptide" evidence="7">
    <location>
        <begin position="1"/>
        <end position="21"/>
    </location>
</feature>
<comment type="caution">
    <text evidence="9">The sequence shown here is derived from an EMBL/GenBank/DDBJ whole genome shotgun (WGS) entry which is preliminary data.</text>
</comment>
<dbReference type="InterPro" id="IPR039426">
    <property type="entry name" value="TonB-dep_rcpt-like"/>
</dbReference>
<dbReference type="Gene3D" id="2.40.170.20">
    <property type="entry name" value="TonB-dependent receptor, beta-barrel domain"/>
    <property type="match status" value="1"/>
</dbReference>
<protein>
    <submittedName>
        <fullName evidence="9">Oar protein</fullName>
    </submittedName>
</protein>
<dbReference type="PANTHER" id="PTHR30069:SF46">
    <property type="entry name" value="OAR PROTEIN"/>
    <property type="match status" value="1"/>
</dbReference>
<dbReference type="Gene3D" id="2.170.130.10">
    <property type="entry name" value="TonB-dependent receptor, plug domain"/>
    <property type="match status" value="1"/>
</dbReference>
<accession>A0A3E2BPJ6</accession>
<evidence type="ECO:0000256" key="6">
    <source>
        <dbReference type="ARBA" id="ARBA00023237"/>
    </source>
</evidence>
<keyword evidence="4" id="KW-0812">Transmembrane</keyword>
<comment type="subcellular location">
    <subcellularLocation>
        <location evidence="1">Cell outer membrane</location>
        <topology evidence="1">Multi-pass membrane protein</topology>
    </subcellularLocation>
</comment>
<dbReference type="PANTHER" id="PTHR30069">
    <property type="entry name" value="TONB-DEPENDENT OUTER MEMBRANE RECEPTOR"/>
    <property type="match status" value="1"/>
</dbReference>
<evidence type="ECO:0000256" key="7">
    <source>
        <dbReference type="SAM" id="SignalP"/>
    </source>
</evidence>
<reference evidence="9 10" key="1">
    <citation type="submission" date="2018-08" db="EMBL/GenBank/DDBJ databases">
        <title>Genome analysis of the thermophilic bacterium of the candidate phylum Aminicenantes from deep subsurface aquifer revealed its physiology and ecological role.</title>
        <authorList>
            <person name="Kadnikov V.V."/>
            <person name="Mardanov A.V."/>
            <person name="Beletsky A.V."/>
            <person name="Karnachuk O.V."/>
            <person name="Ravin N.V."/>
        </authorList>
    </citation>
    <scope>NUCLEOTIDE SEQUENCE [LARGE SCALE GENOMIC DNA]</scope>
    <source>
        <strain evidence="9">BY38</strain>
    </source>
</reference>
<proteinExistence type="predicted"/>
<dbReference type="EMBL" id="QUAH01000002">
    <property type="protein sequence ID" value="RFT16690.1"/>
    <property type="molecule type" value="Genomic_DNA"/>
</dbReference>
<dbReference type="GO" id="GO:0009279">
    <property type="term" value="C:cell outer membrane"/>
    <property type="evidence" value="ECO:0007669"/>
    <property type="project" value="UniProtKB-SubCell"/>
</dbReference>
<evidence type="ECO:0000313" key="10">
    <source>
        <dbReference type="Proteomes" id="UP000257323"/>
    </source>
</evidence>
<evidence type="ECO:0000256" key="2">
    <source>
        <dbReference type="ARBA" id="ARBA00022448"/>
    </source>
</evidence>
<evidence type="ECO:0000256" key="5">
    <source>
        <dbReference type="ARBA" id="ARBA00023136"/>
    </source>
</evidence>
<gene>
    <name evidence="9" type="ORF">OP8BY_1303</name>
</gene>